<evidence type="ECO:0000313" key="4">
    <source>
        <dbReference type="Proteomes" id="UP001642409"/>
    </source>
</evidence>
<organism evidence="2">
    <name type="scientific">Hexamita inflata</name>
    <dbReference type="NCBI Taxonomy" id="28002"/>
    <lineage>
        <taxon>Eukaryota</taxon>
        <taxon>Metamonada</taxon>
        <taxon>Diplomonadida</taxon>
        <taxon>Hexamitidae</taxon>
        <taxon>Hexamitinae</taxon>
        <taxon>Hexamita</taxon>
    </lineage>
</organism>
<reference evidence="2" key="1">
    <citation type="submission" date="2023-06" db="EMBL/GenBank/DDBJ databases">
        <authorList>
            <person name="Kurt Z."/>
        </authorList>
    </citation>
    <scope>NUCLEOTIDE SEQUENCE</scope>
</reference>
<sequence length="517" mass="61880">MERLKIIQKENEKKQAEEEKQRLRQEAEEIKRKEEEEKRRIQEAEEARILEQQKEAMRLYQQEIEEQKKKVEQQQLLDQQKALENNVHEHTQETNNIDNLETNIQINALELQREQQKIEELNNIKFIEEQKKIEQQQRIQQEQDKQTQQALEKQRKLEEEVKQQQLDMEKLLIIRKQQQDNDKINVKEAKIITNQNLTVQHQLKDKAISQDQIILSQIEMQINQESKQFEFIKYYYNQEQNQVNIPKYNFKQYQINDLKIDINELLSLKYVYDVLEFNNQHLNKNQLQINQNNQIDIKSIQNILTEEEIKINQQKYQCIKCNQQCDISITQKQIAPLCQTCESKQISYIQLQTLFSAQVRNIKEFQDIFEIEAITEIKRVINLYVKSCQMASSFISIHDILSEMTQSQLTPSSNVNKFAQYLQSQDHKFKLNIPLQLSSFKGAQGYYSLTLLEILAQRSSIHNQCSICMFNIQILQYDQEILIQMIKERIFGWKICVKCLRFAHHVCQNGEFCNDCK</sequence>
<name>A0AA86REX0_9EUKA</name>
<evidence type="ECO:0000313" key="3">
    <source>
        <dbReference type="EMBL" id="CAL6072534.1"/>
    </source>
</evidence>
<evidence type="ECO:0000313" key="2">
    <source>
        <dbReference type="EMBL" id="CAI9972846.1"/>
    </source>
</evidence>
<comment type="caution">
    <text evidence="2">The sequence shown here is derived from an EMBL/GenBank/DDBJ whole genome shotgun (WGS) entry which is preliminary data.</text>
</comment>
<feature type="coiled-coil region" evidence="1">
    <location>
        <begin position="4"/>
        <end position="174"/>
    </location>
</feature>
<accession>A0AA86REX0</accession>
<keyword evidence="4" id="KW-1185">Reference proteome</keyword>
<protein>
    <submittedName>
        <fullName evidence="2">Obscurin-like isoform X4</fullName>
    </submittedName>
    <submittedName>
        <fullName evidence="3">Obscurin-like_isoform X4</fullName>
    </submittedName>
</protein>
<evidence type="ECO:0000256" key="1">
    <source>
        <dbReference type="SAM" id="Coils"/>
    </source>
</evidence>
<gene>
    <name evidence="3" type="ORF">HINF_LOCUS55669</name>
    <name evidence="2" type="ORF">HINF_LOCUS60491</name>
</gene>
<dbReference type="Proteomes" id="UP001642409">
    <property type="component" value="Unassembled WGS sequence"/>
</dbReference>
<dbReference type="EMBL" id="CATOUU010001116">
    <property type="protein sequence ID" value="CAI9972846.1"/>
    <property type="molecule type" value="Genomic_DNA"/>
</dbReference>
<reference evidence="3 4" key="2">
    <citation type="submission" date="2024-07" db="EMBL/GenBank/DDBJ databases">
        <authorList>
            <person name="Akdeniz Z."/>
        </authorList>
    </citation>
    <scope>NUCLEOTIDE SEQUENCE [LARGE SCALE GENOMIC DNA]</scope>
</reference>
<dbReference type="AlphaFoldDB" id="A0AA86REX0"/>
<keyword evidence="1" id="KW-0175">Coiled coil</keyword>
<proteinExistence type="predicted"/>
<dbReference type="EMBL" id="CAXDID020000296">
    <property type="protein sequence ID" value="CAL6072534.1"/>
    <property type="molecule type" value="Genomic_DNA"/>
</dbReference>